<feature type="compositionally biased region" description="Low complexity" evidence="1">
    <location>
        <begin position="144"/>
        <end position="164"/>
    </location>
</feature>
<proteinExistence type="predicted"/>
<dbReference type="SUPFAM" id="SSF51735">
    <property type="entry name" value="NAD(P)-binding Rossmann-fold domains"/>
    <property type="match status" value="1"/>
</dbReference>
<dbReference type="AlphaFoldDB" id="A0AAN6UXS2"/>
<dbReference type="Gene3D" id="3.40.50.720">
    <property type="entry name" value="NAD(P)-binding Rossmann-like Domain"/>
    <property type="match status" value="1"/>
</dbReference>
<feature type="domain" description="6-phosphogluconate dehydrogenase NADP-binding" evidence="3">
    <location>
        <begin position="4"/>
        <end position="118"/>
    </location>
</feature>
<dbReference type="Gene3D" id="1.10.1040.10">
    <property type="entry name" value="N-(1-d-carboxylethyl)-l-norvaline Dehydrogenase, domain 2"/>
    <property type="match status" value="1"/>
</dbReference>
<keyword evidence="6" id="KW-1185">Reference proteome</keyword>
<dbReference type="InterPro" id="IPR013328">
    <property type="entry name" value="6PGD_dom2"/>
</dbReference>
<protein>
    <submittedName>
        <fullName evidence="5">Come operon protein 4</fullName>
    </submittedName>
</protein>
<dbReference type="Pfam" id="PF03446">
    <property type="entry name" value="NAD_binding_2"/>
    <property type="match status" value="1"/>
</dbReference>
<gene>
    <name evidence="5" type="ORF">C8A04DRAFT_14423</name>
</gene>
<accession>A0AAN6UXS2</accession>
<organism evidence="5 6">
    <name type="scientific">Dichotomopilus funicola</name>
    <dbReference type="NCBI Taxonomy" id="1934379"/>
    <lineage>
        <taxon>Eukaryota</taxon>
        <taxon>Fungi</taxon>
        <taxon>Dikarya</taxon>
        <taxon>Ascomycota</taxon>
        <taxon>Pezizomycotina</taxon>
        <taxon>Sordariomycetes</taxon>
        <taxon>Sordariomycetidae</taxon>
        <taxon>Sordariales</taxon>
        <taxon>Chaetomiaceae</taxon>
        <taxon>Dichotomopilus</taxon>
    </lineage>
</organism>
<dbReference type="RefSeq" id="XP_062634355.1">
    <property type="nucleotide sequence ID" value="XM_062778088.1"/>
</dbReference>
<dbReference type="InterPro" id="IPR036291">
    <property type="entry name" value="NAD(P)-bd_dom_sf"/>
</dbReference>
<keyword evidence="2" id="KW-0812">Transmembrane</keyword>
<name>A0AAN6UXS2_9PEZI</name>
<dbReference type="Proteomes" id="UP001302676">
    <property type="component" value="Unassembled WGS sequence"/>
</dbReference>
<reference evidence="5" key="1">
    <citation type="journal article" date="2023" name="Mol. Phylogenet. Evol.">
        <title>Genome-scale phylogeny and comparative genomics of the fungal order Sordariales.</title>
        <authorList>
            <person name="Hensen N."/>
            <person name="Bonometti L."/>
            <person name="Westerberg I."/>
            <person name="Brannstrom I.O."/>
            <person name="Guillou S."/>
            <person name="Cros-Aarteil S."/>
            <person name="Calhoun S."/>
            <person name="Haridas S."/>
            <person name="Kuo A."/>
            <person name="Mondo S."/>
            <person name="Pangilinan J."/>
            <person name="Riley R."/>
            <person name="LaButti K."/>
            <person name="Andreopoulos B."/>
            <person name="Lipzen A."/>
            <person name="Chen C."/>
            <person name="Yan M."/>
            <person name="Daum C."/>
            <person name="Ng V."/>
            <person name="Clum A."/>
            <person name="Steindorff A."/>
            <person name="Ohm R.A."/>
            <person name="Martin F."/>
            <person name="Silar P."/>
            <person name="Natvig D.O."/>
            <person name="Lalanne C."/>
            <person name="Gautier V."/>
            <person name="Ament-Velasquez S.L."/>
            <person name="Kruys A."/>
            <person name="Hutchinson M.I."/>
            <person name="Powell A.J."/>
            <person name="Barry K."/>
            <person name="Miller A.N."/>
            <person name="Grigoriev I.V."/>
            <person name="Debuchy R."/>
            <person name="Gladieux P."/>
            <person name="Hiltunen Thoren M."/>
            <person name="Johannesson H."/>
        </authorList>
    </citation>
    <scope>NUCLEOTIDE SEQUENCE</scope>
    <source>
        <strain evidence="5">CBS 141.50</strain>
    </source>
</reference>
<dbReference type="GeneID" id="87814701"/>
<feature type="region of interest" description="Disordered" evidence="1">
    <location>
        <begin position="144"/>
        <end position="167"/>
    </location>
</feature>
<evidence type="ECO:0000313" key="6">
    <source>
        <dbReference type="Proteomes" id="UP001302676"/>
    </source>
</evidence>
<dbReference type="InterPro" id="IPR006115">
    <property type="entry name" value="6PGDH_NADP-bd"/>
</dbReference>
<evidence type="ECO:0000313" key="5">
    <source>
        <dbReference type="EMBL" id="KAK4140984.1"/>
    </source>
</evidence>
<feature type="transmembrane region" description="Helical" evidence="2">
    <location>
        <begin position="201"/>
        <end position="221"/>
    </location>
</feature>
<sequence>MTTITSIGIGNMGAALATALLNASPNAQTAGNTLTIWNRTPNRPQVTALITAGAHFEPSLPAAIARSSILLLCLFDYDAITAAFSASLPLAGKTIINLTNGTPNEARAMEAYMKRLGAAGYFDGGIMVTPQLVGTPASFVILSSGSGSSESGSQQQQQQQQQQQPGEAVVFETEIAPVLKPIGAIQYVSSTDAGAASLYDVAALAAMYGMFMGAFTGIALLKRGLRRSTVQGDDEDRKGDGNEKLAAAKPATDAVTVPLLAALVPYVSLLAAGADKEDWLEDDMGNPLAMQAAGMRNILRSCEEEGVDGSGMRFISELMDRAVGEGLGAGAVTAISKYLFK</sequence>
<reference evidence="5" key="2">
    <citation type="submission" date="2023-05" db="EMBL/GenBank/DDBJ databases">
        <authorList>
            <consortium name="Lawrence Berkeley National Laboratory"/>
            <person name="Steindorff A."/>
            <person name="Hensen N."/>
            <person name="Bonometti L."/>
            <person name="Westerberg I."/>
            <person name="Brannstrom I.O."/>
            <person name="Guillou S."/>
            <person name="Cros-Aarteil S."/>
            <person name="Calhoun S."/>
            <person name="Haridas S."/>
            <person name="Kuo A."/>
            <person name="Mondo S."/>
            <person name="Pangilinan J."/>
            <person name="Riley R."/>
            <person name="Labutti K."/>
            <person name="Andreopoulos B."/>
            <person name="Lipzen A."/>
            <person name="Chen C."/>
            <person name="Yanf M."/>
            <person name="Daum C."/>
            <person name="Ng V."/>
            <person name="Clum A."/>
            <person name="Ohm R."/>
            <person name="Martin F."/>
            <person name="Silar P."/>
            <person name="Natvig D."/>
            <person name="Lalanne C."/>
            <person name="Gautier V."/>
            <person name="Ament-Velasquez S.L."/>
            <person name="Kruys A."/>
            <person name="Hutchinson M.I."/>
            <person name="Powell A.J."/>
            <person name="Barry K."/>
            <person name="Miller A.N."/>
            <person name="Grigoriev I.V."/>
            <person name="Debuchy R."/>
            <person name="Gladieux P."/>
            <person name="Thoren M.H."/>
            <person name="Johannesson H."/>
        </authorList>
    </citation>
    <scope>NUCLEOTIDE SEQUENCE</scope>
    <source>
        <strain evidence="5">CBS 141.50</strain>
    </source>
</reference>
<evidence type="ECO:0000259" key="4">
    <source>
        <dbReference type="Pfam" id="PF21761"/>
    </source>
</evidence>
<evidence type="ECO:0000259" key="3">
    <source>
        <dbReference type="Pfam" id="PF03446"/>
    </source>
</evidence>
<dbReference type="Pfam" id="PF21761">
    <property type="entry name" value="RedAm-like_C"/>
    <property type="match status" value="1"/>
</dbReference>
<comment type="caution">
    <text evidence="5">The sequence shown here is derived from an EMBL/GenBank/DDBJ whole genome shotgun (WGS) entry which is preliminary data.</text>
</comment>
<dbReference type="GO" id="GO:0050661">
    <property type="term" value="F:NADP binding"/>
    <property type="evidence" value="ECO:0007669"/>
    <property type="project" value="InterPro"/>
</dbReference>
<dbReference type="EMBL" id="MU853619">
    <property type="protein sequence ID" value="KAK4140984.1"/>
    <property type="molecule type" value="Genomic_DNA"/>
</dbReference>
<keyword evidence="2" id="KW-1133">Transmembrane helix</keyword>
<keyword evidence="2" id="KW-0472">Membrane</keyword>
<dbReference type="GO" id="GO:0016491">
    <property type="term" value="F:oxidoreductase activity"/>
    <property type="evidence" value="ECO:0007669"/>
    <property type="project" value="UniProtKB-KW"/>
</dbReference>
<dbReference type="InterPro" id="IPR048666">
    <property type="entry name" value="RedAm-like_C"/>
</dbReference>
<evidence type="ECO:0000256" key="1">
    <source>
        <dbReference type="SAM" id="MobiDB-lite"/>
    </source>
</evidence>
<feature type="domain" description="NADPH-dependent reductive aminase-like C-terminal" evidence="4">
    <location>
        <begin position="259"/>
        <end position="337"/>
    </location>
</feature>
<evidence type="ECO:0000256" key="2">
    <source>
        <dbReference type="SAM" id="Phobius"/>
    </source>
</evidence>